<feature type="chain" id="PRO_5027114602" description="Curlin" evidence="2">
    <location>
        <begin position="20"/>
        <end position="132"/>
    </location>
</feature>
<sequence>MKKLALSSLAMLSALASTAQNHISISQQGSPGNHAMVSQSGSGNSVIINQNSTDSSSSGQTGNRISLRVDTNTQTTINQRSDGPNLVELSQEGQSSAIINQPSGTDNNTVTLLPGQKPVNHQPRTSKRRQRR</sequence>
<dbReference type="RefSeq" id="WP_162385942.1">
    <property type="nucleotide sequence ID" value="NZ_CP045997.1"/>
</dbReference>
<dbReference type="EMBL" id="CP045997">
    <property type="protein sequence ID" value="QHV95530.1"/>
    <property type="molecule type" value="Genomic_DNA"/>
</dbReference>
<dbReference type="KEGG" id="senf:GJR95_11185"/>
<gene>
    <name evidence="3" type="ORF">GJR95_11185</name>
</gene>
<organism evidence="3 4">
    <name type="scientific">Spirosoma endbachense</name>
    <dbReference type="NCBI Taxonomy" id="2666025"/>
    <lineage>
        <taxon>Bacteria</taxon>
        <taxon>Pseudomonadati</taxon>
        <taxon>Bacteroidota</taxon>
        <taxon>Cytophagia</taxon>
        <taxon>Cytophagales</taxon>
        <taxon>Cytophagaceae</taxon>
        <taxon>Spirosoma</taxon>
    </lineage>
</organism>
<reference evidence="3 4" key="1">
    <citation type="submission" date="2019-11" db="EMBL/GenBank/DDBJ databases">
        <title>Spirosoma endbachense sp. nov., isolated from a natural salt meadow.</title>
        <authorList>
            <person name="Rojas J."/>
            <person name="Ambika Manirajan B."/>
            <person name="Ratering S."/>
            <person name="Suarez C."/>
            <person name="Geissler-Plaum R."/>
            <person name="Schnell S."/>
        </authorList>
    </citation>
    <scope>NUCLEOTIDE SEQUENCE [LARGE SCALE GENOMIC DNA]</scope>
    <source>
        <strain evidence="3 4">I-24</strain>
    </source>
</reference>
<keyword evidence="2" id="KW-0732">Signal</keyword>
<dbReference type="AlphaFoldDB" id="A0A6P1VU75"/>
<feature type="signal peptide" evidence="2">
    <location>
        <begin position="1"/>
        <end position="19"/>
    </location>
</feature>
<evidence type="ECO:0000313" key="3">
    <source>
        <dbReference type="EMBL" id="QHV95530.1"/>
    </source>
</evidence>
<feature type="compositionally biased region" description="Polar residues" evidence="1">
    <location>
        <begin position="91"/>
        <end position="111"/>
    </location>
</feature>
<name>A0A6P1VU75_9BACT</name>
<dbReference type="Proteomes" id="UP000464577">
    <property type="component" value="Chromosome"/>
</dbReference>
<feature type="compositionally biased region" description="Polar residues" evidence="1">
    <location>
        <begin position="25"/>
        <end position="82"/>
    </location>
</feature>
<feature type="region of interest" description="Disordered" evidence="1">
    <location>
        <begin position="25"/>
        <end position="132"/>
    </location>
</feature>
<evidence type="ECO:0008006" key="5">
    <source>
        <dbReference type="Google" id="ProtNLM"/>
    </source>
</evidence>
<accession>A0A6P1VU75</accession>
<evidence type="ECO:0000256" key="2">
    <source>
        <dbReference type="SAM" id="SignalP"/>
    </source>
</evidence>
<proteinExistence type="predicted"/>
<keyword evidence="4" id="KW-1185">Reference proteome</keyword>
<evidence type="ECO:0000313" key="4">
    <source>
        <dbReference type="Proteomes" id="UP000464577"/>
    </source>
</evidence>
<protein>
    <recommendedName>
        <fullName evidence="5">Curlin</fullName>
    </recommendedName>
</protein>
<evidence type="ECO:0000256" key="1">
    <source>
        <dbReference type="SAM" id="MobiDB-lite"/>
    </source>
</evidence>